<feature type="compositionally biased region" description="Polar residues" evidence="2">
    <location>
        <begin position="708"/>
        <end position="724"/>
    </location>
</feature>
<feature type="compositionally biased region" description="Polar residues" evidence="2">
    <location>
        <begin position="907"/>
        <end position="916"/>
    </location>
</feature>
<comment type="caution">
    <text evidence="3">The sequence shown here is derived from an EMBL/GenBank/DDBJ whole genome shotgun (WGS) entry which is preliminary data.</text>
</comment>
<dbReference type="InParanoid" id="A0A1Y1YZQ5"/>
<feature type="region of interest" description="Disordered" evidence="2">
    <location>
        <begin position="584"/>
        <end position="999"/>
    </location>
</feature>
<feature type="compositionally biased region" description="Low complexity" evidence="2">
    <location>
        <begin position="976"/>
        <end position="996"/>
    </location>
</feature>
<feature type="non-terminal residue" evidence="3">
    <location>
        <position position="1"/>
    </location>
</feature>
<feature type="compositionally biased region" description="Low complexity" evidence="2">
    <location>
        <begin position="734"/>
        <end position="744"/>
    </location>
</feature>
<sequence>MANDLVLNPTAIVNKMIALRVKPGVLKGDSSKPITDIRIDASNLSKEVNKFRACDGYACFYCREWAQLIHKKHFSVGNKTRKKAADVSVVTPPREKVKEFIHQFEQDLQSRLDQEKDGESILMYIHDMVGEYLVRKSATTLALDAIFAPITHDASPEAIALTKDPEDPSQLILKVESEKSQLTILAADFPLLRTITPKILANHDNPTCEHSPTKDNTPSDLESFQNIINSAIAKEAKSSGAAMLQQLGSVWDNTRAFLDEIKKIEYVRSDIAGEGCFQKVSHFNQKHQEILQTFNDYWSPVAEIHKKSKGKKSDKSSTATADEIDDTFFKFLSNVRQSFESWKEEFLQPQIELCQQLIRDLFQASTSVVNLAREHYRNNGSGKFQAELENKSDKVLELLQGLNQQMEAKLSQLDVEFGVKLTEIYGELDSIKEAWLNESQSTLHGRLEKAANKDFKKKIKRVEALGQAARIWCVSQMKTFLSSRELSQILVPCLGVQMLHAEDLEPAKLKELIEQHQELVDSIRARKQDIKEQFDAGVSTGRTTLGAVLGKLFLREGLRLIEERVSVHKERMLLGIYNDTDSLDSSDLDTEAKGKANKKKKKKNKKNAADNTSVASSTASSPVEEKLKLPEAINTTNVAKAPSKPQVSQELKEKPTKPLLSKVASTAGVKGNESQNKADQLPPADRAIPMATSTQPQAKSEKADAAESTPSPVASKAPSMQPQGKSDKPNVPEAKASSSAPKAPVTQPEKPRAPESYIPPPKLKAAKSQSPPPGLSFAHVTSQPPVTELAVKTKVSVESSPTTNSASDKPKTDTAVAAKPNGATGKTQKAAAAPNRPTKTTKNPVPPSKPLSFADTVSLPAPEPEKAPKLAKPNPPARTPSPHVSTTQPESITATAGKLNPPPGIAKSNSAQSQQQTKRDHPPKPSDTASTWRRVDNPPNEGKNPTSPIHAGSVPEVESAPGAHGIATPPESVTGMARPAPAMEPPAAAAAPNSAMPMPPTMPSMPNAMGMHPPGFADLQNMGHDDMLKFVQTLLTEKSELVTLLMNMQQEVYSLTVKCTDMVEYVRRQDMMYHMKEQDYKQALMMKEMEMEKARRYVHAMEQRIALLERSTSGVTGINSRPVTPSTAQDTQSPKVAPRVATPMSRTSSLKAETQDTDA</sequence>
<keyword evidence="4" id="KW-1185">Reference proteome</keyword>
<dbReference type="STRING" id="1314790.A0A1Y1YZQ5"/>
<gene>
    <name evidence="3" type="ORF">K493DRAFT_311668</name>
</gene>
<feature type="compositionally biased region" description="Polar residues" evidence="2">
    <location>
        <begin position="796"/>
        <end position="807"/>
    </location>
</feature>
<evidence type="ECO:0000256" key="2">
    <source>
        <dbReference type="SAM" id="MobiDB-lite"/>
    </source>
</evidence>
<dbReference type="Proteomes" id="UP000193498">
    <property type="component" value="Unassembled WGS sequence"/>
</dbReference>
<organism evidence="3 4">
    <name type="scientific">Basidiobolus meristosporus CBS 931.73</name>
    <dbReference type="NCBI Taxonomy" id="1314790"/>
    <lineage>
        <taxon>Eukaryota</taxon>
        <taxon>Fungi</taxon>
        <taxon>Fungi incertae sedis</taxon>
        <taxon>Zoopagomycota</taxon>
        <taxon>Entomophthoromycotina</taxon>
        <taxon>Basidiobolomycetes</taxon>
        <taxon>Basidiobolales</taxon>
        <taxon>Basidiobolaceae</taxon>
        <taxon>Basidiobolus</taxon>
    </lineage>
</organism>
<dbReference type="EMBL" id="MCFE01000045">
    <property type="protein sequence ID" value="ORY03511.1"/>
    <property type="molecule type" value="Genomic_DNA"/>
</dbReference>
<keyword evidence="1" id="KW-0175">Coiled coil</keyword>
<feature type="compositionally biased region" description="Basic residues" evidence="2">
    <location>
        <begin position="595"/>
        <end position="606"/>
    </location>
</feature>
<dbReference type="AlphaFoldDB" id="A0A1Y1YZQ5"/>
<feature type="compositionally biased region" description="Low complexity" evidence="2">
    <location>
        <begin position="822"/>
        <end position="833"/>
    </location>
</feature>
<dbReference type="OrthoDB" id="2148641at2759"/>
<reference evidence="3 4" key="1">
    <citation type="submission" date="2016-07" db="EMBL/GenBank/DDBJ databases">
        <title>Pervasive Adenine N6-methylation of Active Genes in Fungi.</title>
        <authorList>
            <consortium name="DOE Joint Genome Institute"/>
            <person name="Mondo S.J."/>
            <person name="Dannebaum R.O."/>
            <person name="Kuo R.C."/>
            <person name="Labutti K."/>
            <person name="Haridas S."/>
            <person name="Kuo A."/>
            <person name="Salamov A."/>
            <person name="Ahrendt S.R."/>
            <person name="Lipzen A."/>
            <person name="Sullivan W."/>
            <person name="Andreopoulos W.B."/>
            <person name="Clum A."/>
            <person name="Lindquist E."/>
            <person name="Daum C."/>
            <person name="Ramamoorthy G.K."/>
            <person name="Gryganskyi A."/>
            <person name="Culley D."/>
            <person name="Magnuson J.K."/>
            <person name="James T.Y."/>
            <person name="O'Malley M.A."/>
            <person name="Stajich J.E."/>
            <person name="Spatafora J.W."/>
            <person name="Visel A."/>
            <person name="Grigoriev I.V."/>
        </authorList>
    </citation>
    <scope>NUCLEOTIDE SEQUENCE [LARGE SCALE GENOMIC DNA]</scope>
    <source>
        <strain evidence="3 4">CBS 931.73</strain>
    </source>
</reference>
<name>A0A1Y1YZQ5_9FUNG</name>
<feature type="region of interest" description="Disordered" evidence="2">
    <location>
        <begin position="1113"/>
        <end position="1159"/>
    </location>
</feature>
<feature type="compositionally biased region" description="Polar residues" evidence="2">
    <location>
        <begin position="882"/>
        <end position="894"/>
    </location>
</feature>
<proteinExistence type="predicted"/>
<protein>
    <submittedName>
        <fullName evidence="3">Uncharacterized protein</fullName>
    </submittedName>
</protein>
<evidence type="ECO:0000313" key="4">
    <source>
        <dbReference type="Proteomes" id="UP000193498"/>
    </source>
</evidence>
<evidence type="ECO:0000313" key="3">
    <source>
        <dbReference type="EMBL" id="ORY03511.1"/>
    </source>
</evidence>
<feature type="compositionally biased region" description="Low complexity" evidence="2">
    <location>
        <begin position="609"/>
        <end position="621"/>
    </location>
</feature>
<feature type="compositionally biased region" description="Polar residues" evidence="2">
    <location>
        <begin position="1113"/>
        <end position="1134"/>
    </location>
</feature>
<feature type="coiled-coil region" evidence="1">
    <location>
        <begin position="385"/>
        <end position="416"/>
    </location>
</feature>
<accession>A0A1Y1YZQ5</accession>
<evidence type="ECO:0000256" key="1">
    <source>
        <dbReference type="SAM" id="Coils"/>
    </source>
</evidence>